<dbReference type="AlphaFoldDB" id="A0A1Y1S5N1"/>
<dbReference type="VEuPathDB" id="MicrosporidiaDB:ECANGB1_2799"/>
<dbReference type="Proteomes" id="UP000192639">
    <property type="component" value="Unassembled WGS sequence"/>
</dbReference>
<keyword evidence="2" id="KW-1185">Reference proteome</keyword>
<comment type="caution">
    <text evidence="1">The sequence shown here is derived from an EMBL/GenBank/DDBJ whole genome shotgun (WGS) entry which is preliminary data.</text>
</comment>
<sequence>MGSFELINLLELDESDRPETIRSKYHGLLRKYERILRSSSGDEYTSTKSRMIHLMQLYSESDHISVSEVVECAYDRVGVGKKTTCRCGAEYKTEEVGIVGCEWCSCYIVVEKVVVIDSKHIGN</sequence>
<proteinExistence type="predicted"/>
<name>A0A1Y1S5N1_9MICR</name>
<organism evidence="1 2">
    <name type="scientific">Enterospora canceri</name>
    <dbReference type="NCBI Taxonomy" id="1081671"/>
    <lineage>
        <taxon>Eukaryota</taxon>
        <taxon>Fungi</taxon>
        <taxon>Fungi incertae sedis</taxon>
        <taxon>Microsporidia</taxon>
        <taxon>Enterocytozoonidae</taxon>
        <taxon>Enterospora</taxon>
    </lineage>
</organism>
<accession>A0A1Y1S5N1</accession>
<gene>
    <name evidence="1" type="ORF">ECANGB1_2799</name>
</gene>
<evidence type="ECO:0000313" key="2">
    <source>
        <dbReference type="Proteomes" id="UP000192639"/>
    </source>
</evidence>
<reference evidence="1 2" key="1">
    <citation type="journal article" date="2017" name="Environ. Microbiol.">
        <title>Decay of the glycolytic pathway and adaptation to intranuclear parasitism within Enterocytozoonidae microsporidia.</title>
        <authorList>
            <person name="Wiredu Boakye D."/>
            <person name="Jaroenlak P."/>
            <person name="Prachumwat A."/>
            <person name="Williams T.A."/>
            <person name="Bateman K.S."/>
            <person name="Itsathitphaisarn O."/>
            <person name="Sritunyalucksana K."/>
            <person name="Paszkiewicz K.H."/>
            <person name="Moore K.A."/>
            <person name="Stentiford G.D."/>
            <person name="Williams B.A."/>
        </authorList>
    </citation>
    <scope>NUCLEOTIDE SEQUENCE [LARGE SCALE GENOMIC DNA]</scope>
    <source>
        <strain evidence="1 2">GB1</strain>
    </source>
</reference>
<dbReference type="EMBL" id="LWDP01000053">
    <property type="protein sequence ID" value="ORD93714.1"/>
    <property type="molecule type" value="Genomic_DNA"/>
</dbReference>
<evidence type="ECO:0000313" key="1">
    <source>
        <dbReference type="EMBL" id="ORD93714.1"/>
    </source>
</evidence>
<protein>
    <submittedName>
        <fullName evidence="1">Uncharacterized protein</fullName>
    </submittedName>
</protein>